<keyword evidence="3" id="KW-0843">Virulence</keyword>
<dbReference type="OrthoDB" id="2018133at2759"/>
<evidence type="ECO:0008006" key="6">
    <source>
        <dbReference type="Google" id="ProtNLM"/>
    </source>
</evidence>
<dbReference type="GeneID" id="19403373"/>
<comment type="pathway">
    <text evidence="1">Mycotoxin biosynthesis.</text>
</comment>
<gene>
    <name evidence="4" type="ORF">SETTUDRAFT_29918</name>
</gene>
<dbReference type="Gene3D" id="3.90.226.10">
    <property type="entry name" value="2-enoyl-CoA Hydratase, Chain A, domain 1"/>
    <property type="match status" value="1"/>
</dbReference>
<protein>
    <recommendedName>
        <fullName evidence="6">Enoyl-CoA hydratase</fullName>
    </recommendedName>
</protein>
<dbReference type="InterPro" id="IPR051053">
    <property type="entry name" value="ECH/Chromodomain_protein"/>
</dbReference>
<evidence type="ECO:0000313" key="5">
    <source>
        <dbReference type="Proteomes" id="UP000016935"/>
    </source>
</evidence>
<evidence type="ECO:0000256" key="3">
    <source>
        <dbReference type="ARBA" id="ARBA00023026"/>
    </source>
</evidence>
<proteinExistence type="inferred from homology"/>
<dbReference type="AlphaFoldDB" id="R0J3Q8"/>
<dbReference type="InterPro" id="IPR001753">
    <property type="entry name" value="Enoyl-CoA_hydra/iso"/>
</dbReference>
<reference evidence="4 5" key="2">
    <citation type="journal article" date="2013" name="PLoS Genet.">
        <title>Comparative genome structure, secondary metabolite, and effector coding capacity across Cochliobolus pathogens.</title>
        <authorList>
            <person name="Condon B.J."/>
            <person name="Leng Y."/>
            <person name="Wu D."/>
            <person name="Bushley K.E."/>
            <person name="Ohm R.A."/>
            <person name="Otillar R."/>
            <person name="Martin J."/>
            <person name="Schackwitz W."/>
            <person name="Grimwood J."/>
            <person name="MohdZainudin N."/>
            <person name="Xue C."/>
            <person name="Wang R."/>
            <person name="Manning V.A."/>
            <person name="Dhillon B."/>
            <person name="Tu Z.J."/>
            <person name="Steffenson B.J."/>
            <person name="Salamov A."/>
            <person name="Sun H."/>
            <person name="Lowry S."/>
            <person name="LaButti K."/>
            <person name="Han J."/>
            <person name="Copeland A."/>
            <person name="Lindquist E."/>
            <person name="Barry K."/>
            <person name="Schmutz J."/>
            <person name="Baker S.E."/>
            <person name="Ciuffetti L.M."/>
            <person name="Grigoriev I.V."/>
            <person name="Zhong S."/>
            <person name="Turgeon B.G."/>
        </authorList>
    </citation>
    <scope>NUCLEOTIDE SEQUENCE [LARGE SCALE GENOMIC DNA]</scope>
    <source>
        <strain evidence="5">28A</strain>
    </source>
</reference>
<dbReference type="STRING" id="671987.R0J3Q8"/>
<dbReference type="Proteomes" id="UP000016935">
    <property type="component" value="Unassembled WGS sequence"/>
</dbReference>
<dbReference type="Pfam" id="PF00378">
    <property type="entry name" value="ECH_1"/>
    <property type="match status" value="1"/>
</dbReference>
<accession>R0J3Q8</accession>
<dbReference type="Gene3D" id="1.10.12.10">
    <property type="entry name" value="Lyase 2-enoyl-coa Hydratase, Chain A, domain 2"/>
    <property type="match status" value="1"/>
</dbReference>
<dbReference type="EMBL" id="KB908481">
    <property type="protein sequence ID" value="EOA91376.1"/>
    <property type="molecule type" value="Genomic_DNA"/>
</dbReference>
<dbReference type="eggNOG" id="KOG1680">
    <property type="taxonomic scope" value="Eukaryota"/>
</dbReference>
<dbReference type="RefSeq" id="XP_008020165.1">
    <property type="nucleotide sequence ID" value="XM_008021974.1"/>
</dbReference>
<dbReference type="CDD" id="cd06558">
    <property type="entry name" value="crotonase-like"/>
    <property type="match status" value="1"/>
</dbReference>
<dbReference type="InterPro" id="IPR029045">
    <property type="entry name" value="ClpP/crotonase-like_dom_sf"/>
</dbReference>
<evidence type="ECO:0000256" key="1">
    <source>
        <dbReference type="ARBA" id="ARBA00004685"/>
    </source>
</evidence>
<organism evidence="4 5">
    <name type="scientific">Exserohilum turcicum (strain 28A)</name>
    <name type="common">Northern leaf blight fungus</name>
    <name type="synonym">Setosphaeria turcica</name>
    <dbReference type="NCBI Taxonomy" id="671987"/>
    <lineage>
        <taxon>Eukaryota</taxon>
        <taxon>Fungi</taxon>
        <taxon>Dikarya</taxon>
        <taxon>Ascomycota</taxon>
        <taxon>Pezizomycotina</taxon>
        <taxon>Dothideomycetes</taxon>
        <taxon>Pleosporomycetidae</taxon>
        <taxon>Pleosporales</taxon>
        <taxon>Pleosporineae</taxon>
        <taxon>Pleosporaceae</taxon>
        <taxon>Exserohilum</taxon>
    </lineage>
</organism>
<evidence type="ECO:0000256" key="2">
    <source>
        <dbReference type="ARBA" id="ARBA00005254"/>
    </source>
</evidence>
<dbReference type="HOGENOM" id="CLU_009834_7_2_1"/>
<sequence>MTTRKQSPRHTPDISLPASYNDTSTLFTQIRTQHHAANPSIIILTLFRPQNHNAFTDTMRAELETAYAMFDVDDRVKCVVVTGHGRVFCAGADLEEGFGDGAYGEGAEGVAEHRDGFGKRSCTGGRVSLAIHHCRKPSIAAIQGSAVGVGITMTLPMNIRIAAASSKIGFVFARRGIVMEACSSFYLPRLIGYSRAMQAVTTGSTYAATHKVWDGLFADVCEKPEQVLPRALEIAEDVVRNTSSVSTYLMKELMYRDRGSPEGQHLLDSRIIYELFGSPDNKEGVQSFMEKRQAAFTGTMDNTRVTGYPWWVPVDTLGRPKVAPTGGPKI</sequence>
<dbReference type="SUPFAM" id="SSF52096">
    <property type="entry name" value="ClpP/crotonase"/>
    <property type="match status" value="1"/>
</dbReference>
<comment type="similarity">
    <text evidence="2">Belongs to the enoyl-CoA hydratase/isomerase family.</text>
</comment>
<name>R0J3Q8_EXST2</name>
<dbReference type="InterPro" id="IPR014748">
    <property type="entry name" value="Enoyl-CoA_hydra_C"/>
</dbReference>
<reference evidence="4 5" key="1">
    <citation type="journal article" date="2012" name="PLoS Pathog.">
        <title>Diverse lifestyles and strategies of plant pathogenesis encoded in the genomes of eighteen Dothideomycetes fungi.</title>
        <authorList>
            <person name="Ohm R.A."/>
            <person name="Feau N."/>
            <person name="Henrissat B."/>
            <person name="Schoch C.L."/>
            <person name="Horwitz B.A."/>
            <person name="Barry K.W."/>
            <person name="Condon B.J."/>
            <person name="Copeland A.C."/>
            <person name="Dhillon B."/>
            <person name="Glaser F."/>
            <person name="Hesse C.N."/>
            <person name="Kosti I."/>
            <person name="LaButti K."/>
            <person name="Lindquist E.A."/>
            <person name="Lucas S."/>
            <person name="Salamov A.A."/>
            <person name="Bradshaw R.E."/>
            <person name="Ciuffetti L."/>
            <person name="Hamelin R.C."/>
            <person name="Kema G.H.J."/>
            <person name="Lawrence C."/>
            <person name="Scott J.A."/>
            <person name="Spatafora J.W."/>
            <person name="Turgeon B.G."/>
            <person name="de Wit P.J.G.M."/>
            <person name="Zhong S."/>
            <person name="Goodwin S.B."/>
            <person name="Grigoriev I.V."/>
        </authorList>
    </citation>
    <scope>NUCLEOTIDE SEQUENCE [LARGE SCALE GENOMIC DNA]</scope>
    <source>
        <strain evidence="5">28A</strain>
    </source>
</reference>
<evidence type="ECO:0000313" key="4">
    <source>
        <dbReference type="EMBL" id="EOA91376.1"/>
    </source>
</evidence>
<keyword evidence="5" id="KW-1185">Reference proteome</keyword>
<dbReference type="PANTHER" id="PTHR43684">
    <property type="match status" value="1"/>
</dbReference>
<dbReference type="PANTHER" id="PTHR43684:SF4">
    <property type="entry name" value="ENOYL-COA HYDRATASE_ISOMERASE FAMILY PROTEIN (AFU_ORTHOLOGUE AFUA_1G01890)"/>
    <property type="match status" value="1"/>
</dbReference>